<dbReference type="AlphaFoldDB" id="A0A166QNR1"/>
<sequence>MYMQEKHVVAIDLGNGTTSFMAGNGQSGSFASLVAAYGGSSGLGGEFGKNFFKTKDGKKYLTGEDCREEGARTRSTDSSFYASNEIRVLFLKTLHLADIKTPAIVTGLPTEFHKAEGAEFEQNLKKWALEEGFQPSAIKVLPQWAAPWFDDQLADEYGNVLALDFVTKGKFGIIDIGQGTTDAGQFKDGKASDIRHGESKGVSDIHRDFFTQLQHPETLNELLSKKDKKLPKEFALDSQTNEFTMDAWLRAGSILWRGETLDMAALSLPARQEFAAAVIPRCIKKIWGRTDFLNGMILAGGGATVLGRDLLKQYIHCPIYMAKDPDLSIVRGYYRFFKTQILNKRVTA</sequence>
<evidence type="ECO:0000259" key="2">
    <source>
        <dbReference type="Pfam" id="PF21522"/>
    </source>
</evidence>
<dbReference type="InterPro" id="IPR040607">
    <property type="entry name" value="ALP_N"/>
</dbReference>
<dbReference type="Proteomes" id="UP000076489">
    <property type="component" value="Unassembled WGS sequence"/>
</dbReference>
<proteinExistence type="predicted"/>
<reference evidence="3 4" key="2">
    <citation type="journal article" date="2018" name="Nature">
        <title>Mutant phenotypes for thousands of bacterial genes of unknown function.</title>
        <authorList>
            <person name="Price M.N."/>
            <person name="Wetmore K.M."/>
            <person name="Waters R.J."/>
            <person name="Callaghan M."/>
            <person name="Ray J."/>
            <person name="Liu H."/>
            <person name="Kuehl J.V."/>
            <person name="Melnyk R.A."/>
            <person name="Lamson J.S."/>
            <person name="Suh Y."/>
            <person name="Carlson H.K."/>
            <person name="Esquivel Z."/>
            <person name="Sadeeshkumar H."/>
            <person name="Chakraborty R."/>
            <person name="Zane G.M."/>
            <person name="Rubin B.E."/>
            <person name="Wall J.D."/>
            <person name="Visel A."/>
            <person name="Bristow J."/>
            <person name="Blow M.J."/>
            <person name="Arkin A.P."/>
            <person name="Deutschbauer A.M."/>
        </authorList>
    </citation>
    <scope>NUCLEOTIDE SEQUENCE [LARGE SCALE GENOMIC DNA]</scope>
    <source>
        <strain evidence="3 4">FW300-N1B4</strain>
    </source>
</reference>
<name>A0A166QNR1_PSEFL</name>
<dbReference type="InterPro" id="IPR043129">
    <property type="entry name" value="ATPase_NBD"/>
</dbReference>
<dbReference type="SUPFAM" id="SSF53067">
    <property type="entry name" value="Actin-like ATPase domain"/>
    <property type="match status" value="2"/>
</dbReference>
<dbReference type="Pfam" id="PF17989">
    <property type="entry name" value="ALP_N"/>
    <property type="match status" value="1"/>
</dbReference>
<dbReference type="Pfam" id="PF21522">
    <property type="entry name" value="MreB-like_C"/>
    <property type="match status" value="1"/>
</dbReference>
<protein>
    <submittedName>
        <fullName evidence="3">Uncharacterized protein</fullName>
    </submittedName>
</protein>
<dbReference type="InterPro" id="IPR049067">
    <property type="entry name" value="MreB-like_C"/>
</dbReference>
<dbReference type="OrthoDB" id="6970019at2"/>
<dbReference type="EMBL" id="LUKJ01000002">
    <property type="protein sequence ID" value="KZN20600.1"/>
    <property type="molecule type" value="Genomic_DNA"/>
</dbReference>
<gene>
    <name evidence="3" type="ORF">A1D17_03410</name>
</gene>
<evidence type="ECO:0000259" key="1">
    <source>
        <dbReference type="Pfam" id="PF17989"/>
    </source>
</evidence>
<dbReference type="Gene3D" id="3.30.420.40">
    <property type="match status" value="2"/>
</dbReference>
<evidence type="ECO:0000313" key="4">
    <source>
        <dbReference type="Proteomes" id="UP000076489"/>
    </source>
</evidence>
<accession>A0A166QNR1</accession>
<evidence type="ECO:0000313" key="3">
    <source>
        <dbReference type="EMBL" id="KZN20600.1"/>
    </source>
</evidence>
<feature type="domain" description="Actin homologue MreB-like C-terminal" evidence="2">
    <location>
        <begin position="173"/>
        <end position="310"/>
    </location>
</feature>
<feature type="domain" description="Actin-like protein N-terminal" evidence="1">
    <location>
        <begin position="10"/>
        <end position="125"/>
    </location>
</feature>
<reference evidence="4" key="1">
    <citation type="submission" date="2016-03" db="EMBL/GenBank/DDBJ databases">
        <authorList>
            <person name="Ray J."/>
            <person name="Price M."/>
            <person name="Deutschbauer A."/>
        </authorList>
    </citation>
    <scope>NUCLEOTIDE SEQUENCE [LARGE SCALE GENOMIC DNA]</scope>
    <source>
        <strain evidence="4">FW300-N1B4</strain>
    </source>
</reference>
<organism evidence="3 4">
    <name type="scientific">Pseudomonas fluorescens</name>
    <dbReference type="NCBI Taxonomy" id="294"/>
    <lineage>
        <taxon>Bacteria</taxon>
        <taxon>Pseudomonadati</taxon>
        <taxon>Pseudomonadota</taxon>
        <taxon>Gammaproteobacteria</taxon>
        <taxon>Pseudomonadales</taxon>
        <taxon>Pseudomonadaceae</taxon>
        <taxon>Pseudomonas</taxon>
    </lineage>
</organism>
<comment type="caution">
    <text evidence="3">The sequence shown here is derived from an EMBL/GenBank/DDBJ whole genome shotgun (WGS) entry which is preliminary data.</text>
</comment>